<dbReference type="Pfam" id="PF13556">
    <property type="entry name" value="HTH_30"/>
    <property type="match status" value="1"/>
</dbReference>
<sequence length="317" mass="33767">MRARTHRTVLLGYLWVIDEDEKLSDSDLSLIDGEAGLVGQLLYQEQLLEKVQRGKENELARDLLSESAALSEAAAAELADLGSFVSSGSCVVTVVQPSPGVEVPPDLRVVLADALHGASRQFSPRHSLYLTRGREGLLLTTHAVAEGVYAQLSAVVAGLVRSVSGQLGAAVDVRAGIGEAVSSSTALHVSYRQACLALRVARAVPTFGAVTAFPDLGVYRILATLPAESLTPDLLDAGLRRLLREGPPIMTETLETYLDCACDSTRTAAALHIHRTTLHYRLGRIQEITGADLNDGTQRLTLHLGLKAARLAPDPPA</sequence>
<organism evidence="4 5">
    <name type="scientific">Tenggerimyces flavus</name>
    <dbReference type="NCBI Taxonomy" id="1708749"/>
    <lineage>
        <taxon>Bacteria</taxon>
        <taxon>Bacillati</taxon>
        <taxon>Actinomycetota</taxon>
        <taxon>Actinomycetes</taxon>
        <taxon>Propionibacteriales</taxon>
        <taxon>Nocardioidaceae</taxon>
        <taxon>Tenggerimyces</taxon>
    </lineage>
</organism>
<evidence type="ECO:0000259" key="2">
    <source>
        <dbReference type="Pfam" id="PF13556"/>
    </source>
</evidence>
<evidence type="ECO:0000259" key="3">
    <source>
        <dbReference type="Pfam" id="PF17853"/>
    </source>
</evidence>
<dbReference type="InterPro" id="IPR051448">
    <property type="entry name" value="CdaR-like_regulators"/>
</dbReference>
<name>A0ABV7YHL9_9ACTN</name>
<dbReference type="Proteomes" id="UP001595699">
    <property type="component" value="Unassembled WGS sequence"/>
</dbReference>
<keyword evidence="5" id="KW-1185">Reference proteome</keyword>
<dbReference type="RefSeq" id="WP_205117628.1">
    <property type="nucleotide sequence ID" value="NZ_JAFBCM010000001.1"/>
</dbReference>
<dbReference type="InterPro" id="IPR025736">
    <property type="entry name" value="PucR_C-HTH_dom"/>
</dbReference>
<proteinExistence type="inferred from homology"/>
<comment type="similarity">
    <text evidence="1">Belongs to the CdaR family.</text>
</comment>
<dbReference type="EMBL" id="JBHRZH010000034">
    <property type="protein sequence ID" value="MFC3764861.1"/>
    <property type="molecule type" value="Genomic_DNA"/>
</dbReference>
<evidence type="ECO:0000313" key="5">
    <source>
        <dbReference type="Proteomes" id="UP001595699"/>
    </source>
</evidence>
<dbReference type="InterPro" id="IPR041522">
    <property type="entry name" value="CdaR_GGDEF"/>
</dbReference>
<feature type="domain" description="PucR C-terminal helix-turn-helix" evidence="2">
    <location>
        <begin position="251"/>
        <end position="308"/>
    </location>
</feature>
<dbReference type="InterPro" id="IPR042070">
    <property type="entry name" value="PucR_C-HTH_sf"/>
</dbReference>
<evidence type="ECO:0000256" key="1">
    <source>
        <dbReference type="ARBA" id="ARBA00006754"/>
    </source>
</evidence>
<reference evidence="5" key="1">
    <citation type="journal article" date="2019" name="Int. J. Syst. Evol. Microbiol.">
        <title>The Global Catalogue of Microorganisms (GCM) 10K type strain sequencing project: providing services to taxonomists for standard genome sequencing and annotation.</title>
        <authorList>
            <consortium name="The Broad Institute Genomics Platform"/>
            <consortium name="The Broad Institute Genome Sequencing Center for Infectious Disease"/>
            <person name="Wu L."/>
            <person name="Ma J."/>
        </authorList>
    </citation>
    <scope>NUCLEOTIDE SEQUENCE [LARGE SCALE GENOMIC DNA]</scope>
    <source>
        <strain evidence="5">CGMCC 4.7241</strain>
    </source>
</reference>
<dbReference type="Gene3D" id="1.10.10.2840">
    <property type="entry name" value="PucR C-terminal helix-turn-helix domain"/>
    <property type="match status" value="1"/>
</dbReference>
<dbReference type="PANTHER" id="PTHR33744:SF1">
    <property type="entry name" value="DNA-BINDING TRANSCRIPTIONAL ACTIVATOR ADER"/>
    <property type="match status" value="1"/>
</dbReference>
<dbReference type="PANTHER" id="PTHR33744">
    <property type="entry name" value="CARBOHYDRATE DIACID REGULATOR"/>
    <property type="match status" value="1"/>
</dbReference>
<dbReference type="Pfam" id="PF17853">
    <property type="entry name" value="GGDEF_2"/>
    <property type="match status" value="1"/>
</dbReference>
<gene>
    <name evidence="4" type="ORF">ACFOUW_28755</name>
</gene>
<feature type="domain" description="CdaR GGDEF-like" evidence="3">
    <location>
        <begin position="74"/>
        <end position="200"/>
    </location>
</feature>
<evidence type="ECO:0000313" key="4">
    <source>
        <dbReference type="EMBL" id="MFC3764861.1"/>
    </source>
</evidence>
<protein>
    <submittedName>
        <fullName evidence="4">PucR family transcriptional regulator</fullName>
    </submittedName>
</protein>
<comment type="caution">
    <text evidence="4">The sequence shown here is derived from an EMBL/GenBank/DDBJ whole genome shotgun (WGS) entry which is preliminary data.</text>
</comment>
<accession>A0ABV7YHL9</accession>